<evidence type="ECO:0000313" key="2">
    <source>
        <dbReference type="Proteomes" id="UP000829354"/>
    </source>
</evidence>
<evidence type="ECO:0000313" key="1">
    <source>
        <dbReference type="EMBL" id="UMM36695.1"/>
    </source>
</evidence>
<sequence>MPFDKLSILFCLQSTEKKDHREVKLNEEEHPVSQNVMMAWHTHICFKYNTKEHRMIRFFRLIEPYLVSGPHQVVNGKKALIEYEYKHKRVKQG</sequence>
<keyword evidence="2" id="KW-1185">Reference proteome</keyword>
<gene>
    <name evidence="1" type="ORF">L5515_008743</name>
</gene>
<dbReference type="EMBL" id="CP092624">
    <property type="protein sequence ID" value="UMM36695.1"/>
    <property type="molecule type" value="Genomic_DNA"/>
</dbReference>
<organism evidence="1 2">
    <name type="scientific">Caenorhabditis briggsae</name>
    <dbReference type="NCBI Taxonomy" id="6238"/>
    <lineage>
        <taxon>Eukaryota</taxon>
        <taxon>Metazoa</taxon>
        <taxon>Ecdysozoa</taxon>
        <taxon>Nematoda</taxon>
        <taxon>Chromadorea</taxon>
        <taxon>Rhabditida</taxon>
        <taxon>Rhabditina</taxon>
        <taxon>Rhabditomorpha</taxon>
        <taxon>Rhabditoidea</taxon>
        <taxon>Rhabditidae</taxon>
        <taxon>Peloderinae</taxon>
        <taxon>Caenorhabditis</taxon>
    </lineage>
</organism>
<dbReference type="Proteomes" id="UP000829354">
    <property type="component" value="Chromosome V"/>
</dbReference>
<accession>A0AAE9F717</accession>
<reference evidence="1 2" key="1">
    <citation type="submission" date="2022-04" db="EMBL/GenBank/DDBJ databases">
        <title>Chromosome-level reference genomes for two strains of Caenorhabditis briggsae: an improved platform for comparative genomics.</title>
        <authorList>
            <person name="Stevens L."/>
            <person name="Andersen E."/>
        </authorList>
    </citation>
    <scope>NUCLEOTIDE SEQUENCE [LARGE SCALE GENOMIC DNA]</scope>
    <source>
        <strain evidence="1">VX34</strain>
        <tissue evidence="1">Whole-organism</tissue>
    </source>
</reference>
<protein>
    <submittedName>
        <fullName evidence="1">Uncharacterized protein</fullName>
    </submittedName>
</protein>
<dbReference type="AlphaFoldDB" id="A0AAE9F717"/>
<name>A0AAE9F717_CAEBR</name>
<proteinExistence type="predicted"/>